<gene>
    <name evidence="3" type="ORF">SAMN05444320_11396</name>
</gene>
<keyword evidence="3" id="KW-0255">Endonuclease</keyword>
<dbReference type="InterPro" id="IPR038721">
    <property type="entry name" value="IS701-like_DDE_dom"/>
</dbReference>
<evidence type="ECO:0000313" key="3">
    <source>
        <dbReference type="EMBL" id="SHG75815.1"/>
    </source>
</evidence>
<evidence type="ECO:0000259" key="2">
    <source>
        <dbReference type="Pfam" id="PF13546"/>
    </source>
</evidence>
<dbReference type="GO" id="GO:0004519">
    <property type="term" value="F:endonuclease activity"/>
    <property type="evidence" value="ECO:0007669"/>
    <property type="project" value="UniProtKB-KW"/>
</dbReference>
<protein>
    <submittedName>
        <fullName evidence="3">DDE superfamily endonuclease</fullName>
    </submittedName>
</protein>
<reference evidence="3 4" key="1">
    <citation type="submission" date="2016-11" db="EMBL/GenBank/DDBJ databases">
        <authorList>
            <person name="Jaros S."/>
            <person name="Januszkiewicz K."/>
            <person name="Wedrychowicz H."/>
        </authorList>
    </citation>
    <scope>NUCLEOTIDE SEQUENCE [LARGE SCALE GENOMIC DNA]</scope>
    <source>
        <strain evidence="3 4">DSM 44523</strain>
    </source>
</reference>
<dbReference type="Proteomes" id="UP000184501">
    <property type="component" value="Unassembled WGS sequence"/>
</dbReference>
<sequence length="254" mass="26972">MWTTGRRGCWPRSPGTAPRMGGSACATPPPGMPVGCGTTCGATWPNTSPGPEGVLIVDETGFLPKGTRSAGVQRQYSGTAGGIGNCQQDHEFRSWLDQHRIGSVVAVPHSRPLPGGGFATARVDHLIAGGPARGREVVLRRGRRPRAPLGMTGPGRPCTPSPNIPDGARWLVVRRQITVEGVEPELAHELCCAPASTLDERLVRVAGGTVIEVCFRAATTEVGLDQCQVWRALPSVGTPDSLHSGHGGWEWWLW</sequence>
<keyword evidence="4" id="KW-1185">Reference proteome</keyword>
<feature type="region of interest" description="Disordered" evidence="1">
    <location>
        <begin position="145"/>
        <end position="164"/>
    </location>
</feature>
<dbReference type="STRING" id="2017.SAMN05444320_11396"/>
<dbReference type="Pfam" id="PF13546">
    <property type="entry name" value="DDE_5"/>
    <property type="match status" value="1"/>
</dbReference>
<feature type="domain" description="Transposase IS701-like DDE" evidence="2">
    <location>
        <begin position="51"/>
        <end position="88"/>
    </location>
</feature>
<dbReference type="AlphaFoldDB" id="A0A1M5MET0"/>
<proteinExistence type="predicted"/>
<organism evidence="3 4">
    <name type="scientific">Streptoalloteichus hindustanus</name>
    <dbReference type="NCBI Taxonomy" id="2017"/>
    <lineage>
        <taxon>Bacteria</taxon>
        <taxon>Bacillati</taxon>
        <taxon>Actinomycetota</taxon>
        <taxon>Actinomycetes</taxon>
        <taxon>Pseudonocardiales</taxon>
        <taxon>Pseudonocardiaceae</taxon>
        <taxon>Streptoalloteichus</taxon>
    </lineage>
</organism>
<evidence type="ECO:0000313" key="4">
    <source>
        <dbReference type="Proteomes" id="UP000184501"/>
    </source>
</evidence>
<evidence type="ECO:0000256" key="1">
    <source>
        <dbReference type="SAM" id="MobiDB-lite"/>
    </source>
</evidence>
<feature type="region of interest" description="Disordered" evidence="1">
    <location>
        <begin position="1"/>
        <end position="24"/>
    </location>
</feature>
<keyword evidence="3" id="KW-0540">Nuclease</keyword>
<name>A0A1M5MET0_STRHI</name>
<keyword evidence="3" id="KW-0378">Hydrolase</keyword>
<dbReference type="EMBL" id="FQVN01000013">
    <property type="protein sequence ID" value="SHG75815.1"/>
    <property type="molecule type" value="Genomic_DNA"/>
</dbReference>
<accession>A0A1M5MET0</accession>